<dbReference type="Gene3D" id="2.130.10.10">
    <property type="entry name" value="YVTN repeat-like/Quinoprotein amine dehydrogenase"/>
    <property type="match status" value="2"/>
</dbReference>
<name>A0ABV6YKX4_UNCEI</name>
<dbReference type="SMART" id="SM00710">
    <property type="entry name" value="PbH1"/>
    <property type="match status" value="14"/>
</dbReference>
<gene>
    <name evidence="1" type="ORF">ACFL6M_05230</name>
</gene>
<keyword evidence="2" id="KW-1185">Reference proteome</keyword>
<dbReference type="Proteomes" id="UP001593833">
    <property type="component" value="Unassembled WGS sequence"/>
</dbReference>
<dbReference type="InterPro" id="IPR011044">
    <property type="entry name" value="Quino_amine_DH_bsu"/>
</dbReference>
<evidence type="ECO:0000313" key="2">
    <source>
        <dbReference type="Proteomes" id="UP001593833"/>
    </source>
</evidence>
<dbReference type="InterPro" id="IPR012334">
    <property type="entry name" value="Pectin_lyas_fold"/>
</dbReference>
<evidence type="ECO:0008006" key="3">
    <source>
        <dbReference type="Google" id="ProtNLM"/>
    </source>
</evidence>
<dbReference type="InterPro" id="IPR015943">
    <property type="entry name" value="WD40/YVTN_repeat-like_dom_sf"/>
</dbReference>
<dbReference type="InterPro" id="IPR006626">
    <property type="entry name" value="PbH1"/>
</dbReference>
<comment type="caution">
    <text evidence="1">The sequence shown here is derived from an EMBL/GenBank/DDBJ whole genome shotgun (WGS) entry which is preliminary data.</text>
</comment>
<organism evidence="1 2">
    <name type="scientific">Eiseniibacteriota bacterium</name>
    <dbReference type="NCBI Taxonomy" id="2212470"/>
    <lineage>
        <taxon>Bacteria</taxon>
        <taxon>Candidatus Eiseniibacteriota</taxon>
    </lineage>
</organism>
<reference evidence="1 2" key="1">
    <citation type="submission" date="2024-09" db="EMBL/GenBank/DDBJ databases">
        <authorList>
            <person name="D'Angelo T."/>
        </authorList>
    </citation>
    <scope>NUCLEOTIDE SEQUENCE [LARGE SCALE GENOMIC DNA]</scope>
    <source>
        <strain evidence="1">SAG AM-320-E07</strain>
    </source>
</reference>
<dbReference type="Gene3D" id="2.160.20.10">
    <property type="entry name" value="Single-stranded right-handed beta-helix, Pectin lyase-like"/>
    <property type="match status" value="3"/>
</dbReference>
<dbReference type="SUPFAM" id="SSF51126">
    <property type="entry name" value="Pectin lyase-like"/>
    <property type="match status" value="3"/>
</dbReference>
<dbReference type="InterPro" id="IPR011050">
    <property type="entry name" value="Pectin_lyase_fold/virulence"/>
</dbReference>
<dbReference type="SUPFAM" id="SSF75011">
    <property type="entry name" value="3-carboxy-cis,cis-mucoante lactonizing enzyme"/>
    <property type="match status" value="1"/>
</dbReference>
<dbReference type="InterPro" id="IPR051200">
    <property type="entry name" value="Host-pathogen_enzymatic-act"/>
</dbReference>
<dbReference type="SUPFAM" id="SSF50969">
    <property type="entry name" value="YVTN repeat-like/Quinoprotein amine dehydrogenase"/>
    <property type="match status" value="2"/>
</dbReference>
<dbReference type="PANTHER" id="PTHR47197:SF3">
    <property type="entry name" value="DIHYDRO-HEME D1 DEHYDROGENASE"/>
    <property type="match status" value="1"/>
</dbReference>
<sequence length="1451" mass="148119">MVLIARQHVRSSPERNAGKTSVGPLSLSWRCALLIGTIALSLGLVGTGSLKAECINYGDYLRSVCTSGAGHDVAVSDNYVFVLNSVEGILIYDDTYPVGCFNFIGVVDTPGMAGNVVVSGTHAYVADGLAGLQVISIAVPANSHLVGSVDTPGDAQDVVVSGTHAYVADGSGGLQVISIADPENPQIVGSVGTPGTASGVGVSGAYAYIADGSESLQVISIADPENPQAVSSIDVPDASHVTASGTLAFASTSSSLHVLDLLDPENPQVAGSVDTPGYDVVLLGDNAYVAAGSANLQVINITDPGNPQKVGSLYTSGIALGVAVSGNRVYVVHTNGLELISFSIPESPHIVGSVETLGSASCLAVSSSHACISTIGGNLQLISIIDPANPQIVGSVDTPGYGNDVALLGSHAYVAAGDSGVQVVSIADPEDPQIVGSVGTLDDALAVAGSGSHIYVAADEAGLHVVSIEDPEDPQIVATLGLGLSVLDIAVEDTLAYVAVWPYGVDVLSIADPANPDLVWTFPSPESQIPFSVAVSGNYGIITYLDYPPSERGYEVFRINDGYAVCGEVMVTPGVTHAAAMSGSYAYIADLDAGLQVISGPTCVPVGQASSGGSDPGVSAVAVSGTHVYVAGQSVFSIYPTQCDSPVGLCCLPSNDCWITPQLDCENLNGWWSPDVTTCDPNSCFIEVRPDGLGDQPNIQAALDSAHHGTIVELTDGVFDDDGNRDLDFLGKAITIRSQSGNPENCVIDCQGSAADPHRGFDFHSGEGPGAVLRDITIKNGHLPDDHRGPSGGAILVRLGSSPTIDNCFVVNNTAKNGGAVHCKDGSSPSFVSCTFAGNTTSVWGGGAVVSASGSSPVFEFCAFHDNTAPLDAGGAAYCSDSSSSAFRGCTFSCNSASRGGAIYCRNSVEPVYVDQCTFYGNSASISGSGIACGPSGQASVGNSIVSFGTTSEAIGCDVGGNATLTCCDIYGNAEGDWVGCIASQFGSTGNISLDPIYCDAASGDLTLRADSPCASNPPCDLIGAWPVACDAPEVWYVPTTCPTIQAGIDSAAAGDTVIVWCGTYYEHDIAMKSGVVLRSETGEPDCVTIDAGRLGRVILCVAVDSATVIQGITITGGGGINSGGGIFCINESSPRLKNLVFEDNMADVDGAGLSCYQFASPFVTDCTFLDNSSGNLGGGVNCSSSCWPSFTRCTFYENSANYGGGISCGTGSIATMTNSIIVWSDWGSGVYCHDGGIANLECCNVYDNNPEDWDGCTDQSGQNGNISENPLFCDTSNNDFTLHSLSSCAPANNPSCGLIGASDVGCGPDTFLVNWNGVGGDFPTIQLAIDAAARGDTIALSDGIFTGSGNRDLDFLGKEICVRSQSADPLACTIDCQADTTDPHRGFEFHSGEGPGSVLEGVTVVHGYVTASLANPAGGGVLVREGSSPTIRNCRFVDNTAKTGGGPLLH</sequence>
<evidence type="ECO:0000313" key="1">
    <source>
        <dbReference type="EMBL" id="MFC1572985.1"/>
    </source>
</evidence>
<dbReference type="PANTHER" id="PTHR47197">
    <property type="entry name" value="PROTEIN NIRF"/>
    <property type="match status" value="1"/>
</dbReference>
<dbReference type="Pfam" id="PF08309">
    <property type="entry name" value="LVIVD"/>
    <property type="match status" value="9"/>
</dbReference>
<proteinExistence type="predicted"/>
<dbReference type="EMBL" id="JBHPKH010000057">
    <property type="protein sequence ID" value="MFC1572985.1"/>
    <property type="molecule type" value="Genomic_DNA"/>
</dbReference>
<dbReference type="InterPro" id="IPR013211">
    <property type="entry name" value="LVIVD"/>
</dbReference>
<accession>A0ABV6YKX4</accession>
<protein>
    <recommendedName>
        <fullName evidence="3">Right handed beta helix domain-containing protein</fullName>
    </recommendedName>
</protein>